<organism evidence="1 2">
    <name type="scientific">Subdoligranulum variabile DSM 15176</name>
    <dbReference type="NCBI Taxonomy" id="411471"/>
    <lineage>
        <taxon>Bacteria</taxon>
        <taxon>Bacillati</taxon>
        <taxon>Bacillota</taxon>
        <taxon>Clostridia</taxon>
        <taxon>Eubacteriales</taxon>
        <taxon>Oscillospiraceae</taxon>
        <taxon>Subdoligranulum</taxon>
    </lineage>
</organism>
<name>D1PJ90_9FIRM</name>
<sequence length="53" mass="6329">MVIDSIRHSFCFLFVVSRPPEGSLRCLFSMIPYAAPFCIRYRRFSPAFYDRDF</sequence>
<comment type="caution">
    <text evidence="1">The sequence shown here is derived from an EMBL/GenBank/DDBJ whole genome shotgun (WGS) entry which is preliminary data.</text>
</comment>
<evidence type="ECO:0000313" key="1">
    <source>
        <dbReference type="EMBL" id="EFB77251.1"/>
    </source>
</evidence>
<protein>
    <submittedName>
        <fullName evidence="1">Uncharacterized protein</fullName>
    </submittedName>
</protein>
<dbReference type="AlphaFoldDB" id="D1PJ90"/>
<dbReference type="EMBL" id="ACBY02000013">
    <property type="protein sequence ID" value="EFB77251.1"/>
    <property type="molecule type" value="Genomic_DNA"/>
</dbReference>
<dbReference type="HOGENOM" id="CLU_3066923_0_0_9"/>
<dbReference type="Proteomes" id="UP000003438">
    <property type="component" value="Unassembled WGS sequence"/>
</dbReference>
<accession>D1PJ90</accession>
<dbReference type="STRING" id="411471.SUBVAR_04411"/>
<keyword evidence="2" id="KW-1185">Reference proteome</keyword>
<gene>
    <name evidence="1" type="ORF">SUBVAR_04411</name>
</gene>
<reference evidence="1" key="1">
    <citation type="submission" date="2009-12" db="EMBL/GenBank/DDBJ databases">
        <authorList>
            <person name="Weinstock G."/>
            <person name="Sodergren E."/>
            <person name="Clifton S."/>
            <person name="Fulton L."/>
            <person name="Fulton B."/>
            <person name="Courtney L."/>
            <person name="Fronick C."/>
            <person name="Harrison M."/>
            <person name="Strong C."/>
            <person name="Farmer C."/>
            <person name="Delahaunty K."/>
            <person name="Markovic C."/>
            <person name="Hall O."/>
            <person name="Minx P."/>
            <person name="Tomlinson C."/>
            <person name="Mitreva M."/>
            <person name="Nelson J."/>
            <person name="Hou S."/>
            <person name="Wollam A."/>
            <person name="Pepin K.H."/>
            <person name="Johnson M."/>
            <person name="Bhonagiri V."/>
            <person name="Nash W.E."/>
            <person name="Warren W."/>
            <person name="Chinwalla A."/>
            <person name="Mardis E.R."/>
            <person name="Wilson R.K."/>
        </authorList>
    </citation>
    <scope>NUCLEOTIDE SEQUENCE [LARGE SCALE GENOMIC DNA]</scope>
    <source>
        <strain evidence="1">DSM 15176</strain>
    </source>
</reference>
<proteinExistence type="predicted"/>
<evidence type="ECO:0000313" key="2">
    <source>
        <dbReference type="Proteomes" id="UP000003438"/>
    </source>
</evidence>